<feature type="transmembrane region" description="Helical" evidence="7">
    <location>
        <begin position="104"/>
        <end position="128"/>
    </location>
</feature>
<feature type="transmembrane region" description="Helical" evidence="7">
    <location>
        <begin position="68"/>
        <end position="92"/>
    </location>
</feature>
<dbReference type="GO" id="GO:0055085">
    <property type="term" value="P:transmembrane transport"/>
    <property type="evidence" value="ECO:0007669"/>
    <property type="project" value="InterPro"/>
</dbReference>
<comment type="similarity">
    <text evidence="7">Belongs to the binding-protein-dependent transport system permease family.</text>
</comment>
<dbReference type="CDD" id="cd06261">
    <property type="entry name" value="TM_PBP2"/>
    <property type="match status" value="1"/>
</dbReference>
<feature type="transmembrane region" description="Helical" evidence="7">
    <location>
        <begin position="185"/>
        <end position="206"/>
    </location>
</feature>
<keyword evidence="2 7" id="KW-0813">Transport</keyword>
<evidence type="ECO:0000259" key="8">
    <source>
        <dbReference type="PROSITE" id="PS50928"/>
    </source>
</evidence>
<evidence type="ECO:0000256" key="2">
    <source>
        <dbReference type="ARBA" id="ARBA00022448"/>
    </source>
</evidence>
<dbReference type="PANTHER" id="PTHR32243">
    <property type="entry name" value="MALTOSE TRANSPORT SYSTEM PERMEASE-RELATED"/>
    <property type="match status" value="1"/>
</dbReference>
<keyword evidence="10" id="KW-1185">Reference proteome</keyword>
<dbReference type="AlphaFoldDB" id="A0A1G9MH35"/>
<keyword evidence="5 7" id="KW-1133">Transmembrane helix</keyword>
<dbReference type="Proteomes" id="UP000199202">
    <property type="component" value="Unassembled WGS sequence"/>
</dbReference>
<dbReference type="GO" id="GO:0005886">
    <property type="term" value="C:plasma membrane"/>
    <property type="evidence" value="ECO:0007669"/>
    <property type="project" value="UniProtKB-SubCell"/>
</dbReference>
<feature type="transmembrane region" description="Helical" evidence="7">
    <location>
        <begin position="7"/>
        <end position="31"/>
    </location>
</feature>
<dbReference type="Pfam" id="PF00528">
    <property type="entry name" value="BPD_transp_1"/>
    <property type="match status" value="1"/>
</dbReference>
<name>A0A1G9MH35_9ACTN</name>
<gene>
    <name evidence="9" type="ORF">SAMN05421869_13011</name>
</gene>
<evidence type="ECO:0000256" key="5">
    <source>
        <dbReference type="ARBA" id="ARBA00022989"/>
    </source>
</evidence>
<evidence type="ECO:0000256" key="3">
    <source>
        <dbReference type="ARBA" id="ARBA00022475"/>
    </source>
</evidence>
<evidence type="ECO:0000256" key="1">
    <source>
        <dbReference type="ARBA" id="ARBA00004651"/>
    </source>
</evidence>
<dbReference type="PROSITE" id="PS50928">
    <property type="entry name" value="ABC_TM1"/>
    <property type="match status" value="1"/>
</dbReference>
<protein>
    <submittedName>
        <fullName evidence="9">Multiple sugar transport system permease protein</fullName>
    </submittedName>
</protein>
<evidence type="ECO:0000313" key="10">
    <source>
        <dbReference type="Proteomes" id="UP000199202"/>
    </source>
</evidence>
<dbReference type="PANTHER" id="PTHR32243:SF18">
    <property type="entry name" value="INNER MEMBRANE ABC TRANSPORTER PERMEASE PROTEIN YCJP"/>
    <property type="match status" value="1"/>
</dbReference>
<dbReference type="STRING" id="633440.SAMN05421869_13011"/>
<dbReference type="InterPro" id="IPR050901">
    <property type="entry name" value="BP-dep_ABC_trans_perm"/>
</dbReference>
<dbReference type="SUPFAM" id="SSF161098">
    <property type="entry name" value="MetI-like"/>
    <property type="match status" value="1"/>
</dbReference>
<dbReference type="Gene3D" id="1.10.3720.10">
    <property type="entry name" value="MetI-like"/>
    <property type="match status" value="1"/>
</dbReference>
<keyword evidence="3" id="KW-1003">Cell membrane</keyword>
<feature type="domain" description="ABC transmembrane type-1" evidence="8">
    <location>
        <begin position="69"/>
        <end position="259"/>
    </location>
</feature>
<comment type="subcellular location">
    <subcellularLocation>
        <location evidence="1 7">Cell membrane</location>
        <topology evidence="1 7">Multi-pass membrane protein</topology>
    </subcellularLocation>
</comment>
<sequence length="274" mass="29536">MKRRDWWVIGCYAVVAVFLAWVLVPILTVVLNSVKSPPDIFSATPRLAFTPTGDNFAKVLGELRFQDYLVNSTLVALGSTALSIAVGVPAAYALARLPIRGREWWAWLILFTRMVPAVALVVPMFVIFQSVSLLGTYAALVAAHTTFNLPIVIWMMRSFFEELPPDLEEAAQVDGTGRFGAFLRVALPLTTPALAATGVLCLLFSWNEFLFALVLSGRDTQTVPIGVASFIGTVSVDWGGSSAAAVLAMVPVFVLGLAAQRFLVRGLTFGAVKG</sequence>
<feature type="transmembrane region" description="Helical" evidence="7">
    <location>
        <begin position="243"/>
        <end position="264"/>
    </location>
</feature>
<keyword evidence="6 7" id="KW-0472">Membrane</keyword>
<dbReference type="OrthoDB" id="9794684at2"/>
<evidence type="ECO:0000313" key="9">
    <source>
        <dbReference type="EMBL" id="SDL73529.1"/>
    </source>
</evidence>
<evidence type="ECO:0000256" key="4">
    <source>
        <dbReference type="ARBA" id="ARBA00022692"/>
    </source>
</evidence>
<evidence type="ECO:0000256" key="6">
    <source>
        <dbReference type="ARBA" id="ARBA00023136"/>
    </source>
</evidence>
<accession>A0A1G9MH35</accession>
<dbReference type="EMBL" id="FNDJ01000030">
    <property type="protein sequence ID" value="SDL73529.1"/>
    <property type="molecule type" value="Genomic_DNA"/>
</dbReference>
<dbReference type="InterPro" id="IPR000515">
    <property type="entry name" value="MetI-like"/>
</dbReference>
<proteinExistence type="inferred from homology"/>
<dbReference type="InterPro" id="IPR035906">
    <property type="entry name" value="MetI-like_sf"/>
</dbReference>
<feature type="transmembrane region" description="Helical" evidence="7">
    <location>
        <begin position="134"/>
        <end position="155"/>
    </location>
</feature>
<organism evidence="9 10">
    <name type="scientific">Nonomuraea jiangxiensis</name>
    <dbReference type="NCBI Taxonomy" id="633440"/>
    <lineage>
        <taxon>Bacteria</taxon>
        <taxon>Bacillati</taxon>
        <taxon>Actinomycetota</taxon>
        <taxon>Actinomycetes</taxon>
        <taxon>Streptosporangiales</taxon>
        <taxon>Streptosporangiaceae</taxon>
        <taxon>Nonomuraea</taxon>
    </lineage>
</organism>
<keyword evidence="4 7" id="KW-0812">Transmembrane</keyword>
<evidence type="ECO:0000256" key="7">
    <source>
        <dbReference type="RuleBase" id="RU363032"/>
    </source>
</evidence>
<keyword evidence="9" id="KW-0762">Sugar transport</keyword>
<reference evidence="9 10" key="1">
    <citation type="submission" date="2016-10" db="EMBL/GenBank/DDBJ databases">
        <authorList>
            <person name="de Groot N.N."/>
        </authorList>
    </citation>
    <scope>NUCLEOTIDE SEQUENCE [LARGE SCALE GENOMIC DNA]</scope>
    <source>
        <strain evidence="9 10">CGMCC 4.6533</strain>
    </source>
</reference>
<dbReference type="RefSeq" id="WP_090945475.1">
    <property type="nucleotide sequence ID" value="NZ_FNDJ01000030.1"/>
</dbReference>